<evidence type="ECO:0000256" key="5">
    <source>
        <dbReference type="SAM" id="SignalP"/>
    </source>
</evidence>
<organism evidence="7 8">
    <name type="scientific">Aquamicrobium terrae</name>
    <dbReference type="NCBI Taxonomy" id="1324945"/>
    <lineage>
        <taxon>Bacteria</taxon>
        <taxon>Pseudomonadati</taxon>
        <taxon>Pseudomonadota</taxon>
        <taxon>Alphaproteobacteria</taxon>
        <taxon>Hyphomicrobiales</taxon>
        <taxon>Phyllobacteriaceae</taxon>
        <taxon>Aquamicrobium</taxon>
    </lineage>
</organism>
<feature type="domain" description="Solute-binding protein family 3/N-terminal" evidence="6">
    <location>
        <begin position="34"/>
        <end position="253"/>
    </location>
</feature>
<evidence type="ECO:0000259" key="6">
    <source>
        <dbReference type="SMART" id="SM00062"/>
    </source>
</evidence>
<keyword evidence="8" id="KW-1185">Reference proteome</keyword>
<reference evidence="7 8" key="1">
    <citation type="submission" date="2024-06" db="EMBL/GenBank/DDBJ databases">
        <title>Genomic Encyclopedia of Type Strains, Phase IV (KMG-IV): sequencing the most valuable type-strain genomes for metagenomic binning, comparative biology and taxonomic classification.</title>
        <authorList>
            <person name="Goeker M."/>
        </authorList>
    </citation>
    <scope>NUCLEOTIDE SEQUENCE [LARGE SCALE GENOMIC DNA]</scope>
    <source>
        <strain evidence="7 8">DSM 27865</strain>
    </source>
</reference>
<evidence type="ECO:0000313" key="8">
    <source>
        <dbReference type="Proteomes" id="UP001549076"/>
    </source>
</evidence>
<comment type="similarity">
    <text evidence="2 4">Belongs to the bacterial solute-binding protein 3 family.</text>
</comment>
<evidence type="ECO:0000256" key="1">
    <source>
        <dbReference type="ARBA" id="ARBA00004196"/>
    </source>
</evidence>
<dbReference type="SMART" id="SM00062">
    <property type="entry name" value="PBPb"/>
    <property type="match status" value="1"/>
</dbReference>
<feature type="chain" id="PRO_5046907995" evidence="5">
    <location>
        <begin position="22"/>
        <end position="256"/>
    </location>
</feature>
<keyword evidence="3 5" id="KW-0732">Signal</keyword>
<dbReference type="EMBL" id="JBEPML010000026">
    <property type="protein sequence ID" value="MET3794555.1"/>
    <property type="molecule type" value="Genomic_DNA"/>
</dbReference>
<accession>A0ABV2N6W6</accession>
<evidence type="ECO:0000313" key="7">
    <source>
        <dbReference type="EMBL" id="MET3794555.1"/>
    </source>
</evidence>
<evidence type="ECO:0000256" key="3">
    <source>
        <dbReference type="ARBA" id="ARBA00022729"/>
    </source>
</evidence>
<comment type="subcellular location">
    <subcellularLocation>
        <location evidence="1">Cell envelope</location>
    </subcellularLocation>
</comment>
<dbReference type="SUPFAM" id="SSF53850">
    <property type="entry name" value="Periplasmic binding protein-like II"/>
    <property type="match status" value="1"/>
</dbReference>
<dbReference type="Gene3D" id="3.40.190.10">
    <property type="entry name" value="Periplasmic binding protein-like II"/>
    <property type="match status" value="2"/>
</dbReference>
<dbReference type="InterPro" id="IPR018313">
    <property type="entry name" value="SBP_3_CS"/>
</dbReference>
<dbReference type="PANTHER" id="PTHR35936:SF17">
    <property type="entry name" value="ARGININE-BINDING EXTRACELLULAR PROTEIN ARTP"/>
    <property type="match status" value="1"/>
</dbReference>
<dbReference type="RefSeq" id="WP_354199417.1">
    <property type="nucleotide sequence ID" value="NZ_JBEPML010000026.1"/>
</dbReference>
<dbReference type="Pfam" id="PF00497">
    <property type="entry name" value="SBP_bac_3"/>
    <property type="match status" value="1"/>
</dbReference>
<evidence type="ECO:0000256" key="2">
    <source>
        <dbReference type="ARBA" id="ARBA00010333"/>
    </source>
</evidence>
<feature type="signal peptide" evidence="5">
    <location>
        <begin position="1"/>
        <end position="21"/>
    </location>
</feature>
<sequence length="256" mass="27706">MRRLMSLIMGATMAIAGCVMAQAQTTDEIVKKGTLSVAIDITNPPYGGLDNSMEPAGIDVDIAKLMAERLGVKLNIVQVTGPNRIPTLLNNRADVVIASFAPTAERALQVAFSEPYTNAQQVIVARKDRTVSKAEDTSGMKVAVVRGNAQDVAFTAVAPSDAEIMRFDDDAGTIQALYSGQADALVIGNVAAEAAIRQGPPDQFEVKLSIRDNPMAVGMRRDQWNLLQWINTFIFNMKFTGELRAIHEAHGVPYPY</sequence>
<dbReference type="PROSITE" id="PS01039">
    <property type="entry name" value="SBP_BACTERIAL_3"/>
    <property type="match status" value="1"/>
</dbReference>
<dbReference type="PANTHER" id="PTHR35936">
    <property type="entry name" value="MEMBRANE-BOUND LYTIC MUREIN TRANSGLYCOSYLASE F"/>
    <property type="match status" value="1"/>
</dbReference>
<comment type="caution">
    <text evidence="7">The sequence shown here is derived from an EMBL/GenBank/DDBJ whole genome shotgun (WGS) entry which is preliminary data.</text>
</comment>
<proteinExistence type="inferred from homology"/>
<evidence type="ECO:0000256" key="4">
    <source>
        <dbReference type="RuleBase" id="RU003744"/>
    </source>
</evidence>
<protein>
    <submittedName>
        <fullName evidence="7">Polar amino acid transport system substrate-binding protein</fullName>
    </submittedName>
</protein>
<dbReference type="InterPro" id="IPR001638">
    <property type="entry name" value="Solute-binding_3/MltF_N"/>
</dbReference>
<gene>
    <name evidence="7" type="ORF">ABID37_004795</name>
</gene>
<dbReference type="PROSITE" id="PS51257">
    <property type="entry name" value="PROKAR_LIPOPROTEIN"/>
    <property type="match status" value="1"/>
</dbReference>
<dbReference type="Proteomes" id="UP001549076">
    <property type="component" value="Unassembled WGS sequence"/>
</dbReference>
<name>A0ABV2N6W6_9HYPH</name>